<dbReference type="InterPro" id="IPR011335">
    <property type="entry name" value="Restrct_endonuc-II-like"/>
</dbReference>
<gene>
    <name evidence="2" type="ORF">DSM106972_096770</name>
</gene>
<evidence type="ECO:0000313" key="3">
    <source>
        <dbReference type="Proteomes" id="UP000271624"/>
    </source>
</evidence>
<comment type="caution">
    <text evidence="2">The sequence shown here is derived from an EMBL/GenBank/DDBJ whole genome shotgun (WGS) entry which is preliminary data.</text>
</comment>
<accession>A0A3S1A3Y5</accession>
<proteinExistence type="predicted"/>
<dbReference type="InterPro" id="IPR012296">
    <property type="entry name" value="Nuclease_put_TT1808"/>
</dbReference>
<dbReference type="Pfam" id="PF05685">
    <property type="entry name" value="Uma2"/>
    <property type="match status" value="1"/>
</dbReference>
<feature type="domain" description="Putative restriction endonuclease" evidence="1">
    <location>
        <begin position="16"/>
        <end position="140"/>
    </location>
</feature>
<sequence>MDTLVKWTVNDYHMMIEAGIFKDRHVELLAGEIHEMAPEGPPHTYYGGSLSDFFRGCLNNRALVREARPITLADNSEPEPNIALVRGTWSDYRLRHPSPEEVFLLVEVSQSTLAKDLETKKPVYAAADIPEYWVVDLVNSLLIVWFFRT</sequence>
<dbReference type="Proteomes" id="UP000271624">
    <property type="component" value="Unassembled WGS sequence"/>
</dbReference>
<reference evidence="2" key="1">
    <citation type="submission" date="2018-12" db="EMBL/GenBank/DDBJ databases">
        <authorList>
            <person name="Will S."/>
            <person name="Neumann-Schaal M."/>
            <person name="Henke P."/>
        </authorList>
    </citation>
    <scope>NUCLEOTIDE SEQUENCE</scope>
    <source>
        <strain evidence="2">PCC 7102</strain>
    </source>
</reference>
<dbReference type="InterPro" id="IPR008538">
    <property type="entry name" value="Uma2"/>
</dbReference>
<evidence type="ECO:0000313" key="2">
    <source>
        <dbReference type="EMBL" id="RUS93262.1"/>
    </source>
</evidence>
<dbReference type="PANTHER" id="PTHR35400">
    <property type="entry name" value="SLR1083 PROTEIN"/>
    <property type="match status" value="1"/>
</dbReference>
<dbReference type="Gene3D" id="3.90.1570.10">
    <property type="entry name" value="tt1808, chain A"/>
    <property type="match status" value="1"/>
</dbReference>
<protein>
    <recommendedName>
        <fullName evidence="1">Putative restriction endonuclease domain-containing protein</fullName>
    </recommendedName>
</protein>
<dbReference type="PANTHER" id="PTHR35400:SF1">
    <property type="entry name" value="SLR1083 PROTEIN"/>
    <property type="match status" value="1"/>
</dbReference>
<organism evidence="2 3">
    <name type="scientific">Dulcicalothrix desertica PCC 7102</name>
    <dbReference type="NCBI Taxonomy" id="232991"/>
    <lineage>
        <taxon>Bacteria</taxon>
        <taxon>Bacillati</taxon>
        <taxon>Cyanobacteriota</taxon>
        <taxon>Cyanophyceae</taxon>
        <taxon>Nostocales</taxon>
        <taxon>Calotrichaceae</taxon>
        <taxon>Dulcicalothrix</taxon>
    </lineage>
</organism>
<name>A0A3S1A3Y5_9CYAN</name>
<keyword evidence="3" id="KW-1185">Reference proteome</keyword>
<dbReference type="AlphaFoldDB" id="A0A3S1A3Y5"/>
<dbReference type="CDD" id="cd06260">
    <property type="entry name" value="DUF820-like"/>
    <property type="match status" value="1"/>
</dbReference>
<dbReference type="SUPFAM" id="SSF52980">
    <property type="entry name" value="Restriction endonuclease-like"/>
    <property type="match status" value="1"/>
</dbReference>
<dbReference type="OrthoDB" id="509866at2"/>
<dbReference type="EMBL" id="RSCL01000061">
    <property type="protein sequence ID" value="RUS93262.1"/>
    <property type="molecule type" value="Genomic_DNA"/>
</dbReference>
<dbReference type="RefSeq" id="WP_127087582.1">
    <property type="nucleotide sequence ID" value="NZ_RSCL01000061.1"/>
</dbReference>
<evidence type="ECO:0000259" key="1">
    <source>
        <dbReference type="Pfam" id="PF05685"/>
    </source>
</evidence>
<reference evidence="2" key="2">
    <citation type="journal article" date="2019" name="Genome Biol. Evol.">
        <title>Day and night: Metabolic profiles and evolutionary relationships of six axenic non-marine cyanobacteria.</title>
        <authorList>
            <person name="Will S.E."/>
            <person name="Henke P."/>
            <person name="Boedeker C."/>
            <person name="Huang S."/>
            <person name="Brinkmann H."/>
            <person name="Rohde M."/>
            <person name="Jarek M."/>
            <person name="Friedl T."/>
            <person name="Seufert S."/>
            <person name="Schumacher M."/>
            <person name="Overmann J."/>
            <person name="Neumann-Schaal M."/>
            <person name="Petersen J."/>
        </authorList>
    </citation>
    <scope>NUCLEOTIDE SEQUENCE [LARGE SCALE GENOMIC DNA]</scope>
    <source>
        <strain evidence="2">PCC 7102</strain>
    </source>
</reference>